<dbReference type="GO" id="GO:0005524">
    <property type="term" value="F:ATP binding"/>
    <property type="evidence" value="ECO:0007669"/>
    <property type="project" value="UniProtKB-UniRule"/>
</dbReference>
<dbReference type="UniPathway" id="UPA00189">
    <property type="reaction ID" value="UER00296"/>
</dbReference>
<dbReference type="InterPro" id="IPR022310">
    <property type="entry name" value="NAD/GMP_synthase"/>
</dbReference>
<dbReference type="Gene3D" id="3.40.50.880">
    <property type="match status" value="1"/>
</dbReference>
<dbReference type="InterPro" id="IPR029062">
    <property type="entry name" value="Class_I_gatase-like"/>
</dbReference>
<keyword evidence="13" id="KW-1185">Reference proteome</keyword>
<evidence type="ECO:0000256" key="2">
    <source>
        <dbReference type="ARBA" id="ARBA00005153"/>
    </source>
</evidence>
<evidence type="ECO:0000256" key="9">
    <source>
        <dbReference type="HAMAP-Rule" id="MF_00344"/>
    </source>
</evidence>
<dbReference type="HAMAP" id="MF_00344">
    <property type="entry name" value="GMP_synthase"/>
    <property type="match status" value="1"/>
</dbReference>
<sequence>MLVIDFGGQYSQLIARRVREARVYSELVSHRIGPDEIRARNPLALVLSGGPASVYAEGAPQMDARNLELGIPTLGICYGMQLMARQLGGTVESNDVSEYGKAEAALGESPLFHDLPPEQTVWMSHRDSVTAAPPGARVTASSPSTPIAAFEDAGRGLYGVQFHPEVVHTPHGQDMLENFLYDVAGAPPVWTPAAVIEEQVERIRAQVGKEKVICGLSGGVDSAVAALLVHKAVGDQLTCVFVDHGLLRHNEAEQVVETFGGHFRVPLVHVRAQERFLTRLSGVTDPEAKRMIVGEEFIRVFEEEAAGLGDVRFLVQGTLYSDVIESGGGEGGVAAKIKSHHNVGGLPDDMEMELVEPLRLLFKDEVRRVGEELGLPQRMVWRQPFPGPGLAIRIVGDVTLERLEILRAADAILQEEIRRAGLYRDLWQSFAVLPAIRSVGVQGDERTYAYPIVIRAVTSEDAMTADWARIPYDVLETISSRIINEVQGVNRVALDLSSKPPATIEWE</sequence>
<dbReference type="SUPFAM" id="SSF54810">
    <property type="entry name" value="GMP synthetase C-terminal dimerisation domain"/>
    <property type="match status" value="1"/>
</dbReference>
<dbReference type="InterPro" id="IPR014729">
    <property type="entry name" value="Rossmann-like_a/b/a_fold"/>
</dbReference>
<dbReference type="Pfam" id="PF00958">
    <property type="entry name" value="GMP_synt_C"/>
    <property type="match status" value="1"/>
</dbReference>
<dbReference type="AlphaFoldDB" id="A0A7M2Z0T3"/>
<dbReference type="PRINTS" id="PR00097">
    <property type="entry name" value="ANTSNTHASEII"/>
</dbReference>
<keyword evidence="7 9" id="KW-0067">ATP-binding</keyword>
<evidence type="ECO:0000256" key="5">
    <source>
        <dbReference type="ARBA" id="ARBA00022749"/>
    </source>
</evidence>
<dbReference type="PROSITE" id="PS51273">
    <property type="entry name" value="GATASE_TYPE_1"/>
    <property type="match status" value="1"/>
</dbReference>
<dbReference type="CDD" id="cd01742">
    <property type="entry name" value="GATase1_GMP_Synthase"/>
    <property type="match status" value="1"/>
</dbReference>
<dbReference type="NCBIfam" id="TIGR00884">
    <property type="entry name" value="guaA_Cterm"/>
    <property type="match status" value="1"/>
</dbReference>
<feature type="active site" evidence="9">
    <location>
        <position position="165"/>
    </location>
</feature>
<comment type="pathway">
    <text evidence="2 9">Purine metabolism; GMP biosynthesis; GMP from XMP (L-Gln route): step 1/1.</text>
</comment>
<reference evidence="12 13" key="1">
    <citation type="submission" date="2018-07" db="EMBL/GenBank/DDBJ databases">
        <title>High-quality-draft genome sequence of Gaiella occulta.</title>
        <authorList>
            <person name="Severino R."/>
            <person name="Froufe H.J.C."/>
            <person name="Rainey F.A."/>
            <person name="Barroso C."/>
            <person name="Albuquerque L."/>
            <person name="Lobo-Da-Cunha A."/>
            <person name="Da Costa M.S."/>
            <person name="Egas C."/>
        </authorList>
    </citation>
    <scope>NUCLEOTIDE SEQUENCE [LARGE SCALE GENOMIC DNA]</scope>
    <source>
        <strain evidence="12 13">F2-233</strain>
    </source>
</reference>
<accession>A0A7M2Z0T3</accession>
<dbReference type="PRINTS" id="PR00096">
    <property type="entry name" value="GATASE"/>
</dbReference>
<dbReference type="Proteomes" id="UP000254134">
    <property type="component" value="Unassembled WGS sequence"/>
</dbReference>
<dbReference type="OrthoDB" id="9802219at2"/>
<evidence type="ECO:0000313" key="12">
    <source>
        <dbReference type="EMBL" id="RDI76036.1"/>
    </source>
</evidence>
<dbReference type="FunFam" id="3.40.50.620:FF:000001">
    <property type="entry name" value="GMP synthase [glutamine-hydrolyzing]"/>
    <property type="match status" value="1"/>
</dbReference>
<name>A0A7M2Z0T3_9ACTN</name>
<dbReference type="Pfam" id="PF02540">
    <property type="entry name" value="NAD_synthase"/>
    <property type="match status" value="1"/>
</dbReference>
<evidence type="ECO:0000256" key="6">
    <source>
        <dbReference type="ARBA" id="ARBA00022755"/>
    </source>
</evidence>
<dbReference type="InterPro" id="IPR022955">
    <property type="entry name" value="GMP_synthase"/>
</dbReference>
<evidence type="ECO:0000259" key="11">
    <source>
        <dbReference type="PROSITE" id="PS51553"/>
    </source>
</evidence>
<keyword evidence="8 9" id="KW-0315">Glutamine amidotransferase</keyword>
<dbReference type="Gene3D" id="3.40.50.620">
    <property type="entry name" value="HUPs"/>
    <property type="match status" value="1"/>
</dbReference>
<comment type="subunit">
    <text evidence="9">Homodimer.</text>
</comment>
<dbReference type="FunFam" id="3.30.300.10:FF:000002">
    <property type="entry name" value="GMP synthase [glutamine-hydrolyzing]"/>
    <property type="match status" value="1"/>
</dbReference>
<dbReference type="EMBL" id="QQZY01000001">
    <property type="protein sequence ID" value="RDI76036.1"/>
    <property type="molecule type" value="Genomic_DNA"/>
</dbReference>
<evidence type="ECO:0000256" key="8">
    <source>
        <dbReference type="ARBA" id="ARBA00022962"/>
    </source>
</evidence>
<proteinExistence type="inferred from homology"/>
<feature type="domain" description="GMPS ATP-PPase" evidence="11">
    <location>
        <begin position="190"/>
        <end position="382"/>
    </location>
</feature>
<dbReference type="InterPro" id="IPR017926">
    <property type="entry name" value="GATASE"/>
</dbReference>
<dbReference type="PANTHER" id="PTHR11922:SF2">
    <property type="entry name" value="GMP SYNTHASE [GLUTAMINE-HYDROLYZING]"/>
    <property type="match status" value="1"/>
</dbReference>
<comment type="function">
    <text evidence="1 9">Catalyzes the synthesis of GMP from XMP.</text>
</comment>
<dbReference type="InterPro" id="IPR025777">
    <property type="entry name" value="GMPS_ATP_PPase_dom"/>
</dbReference>
<dbReference type="GO" id="GO:0003921">
    <property type="term" value="F:GMP synthase activity"/>
    <property type="evidence" value="ECO:0007669"/>
    <property type="project" value="InterPro"/>
</dbReference>
<dbReference type="SUPFAM" id="SSF52402">
    <property type="entry name" value="Adenine nucleotide alpha hydrolases-like"/>
    <property type="match status" value="1"/>
</dbReference>
<gene>
    <name evidence="9" type="primary">guaA</name>
    <name evidence="12" type="ORF">Gocc_0455</name>
</gene>
<dbReference type="PANTHER" id="PTHR11922">
    <property type="entry name" value="GMP SYNTHASE-RELATED"/>
    <property type="match status" value="1"/>
</dbReference>
<dbReference type="PROSITE" id="PS51553">
    <property type="entry name" value="GMPS_ATP_PPASE"/>
    <property type="match status" value="1"/>
</dbReference>
<dbReference type="Gene3D" id="3.30.300.10">
    <property type="match status" value="1"/>
</dbReference>
<keyword evidence="3 9" id="KW-0436">Ligase</keyword>
<dbReference type="EC" id="6.3.5.2" evidence="9"/>
<comment type="caution">
    <text evidence="12">The sequence shown here is derived from an EMBL/GenBank/DDBJ whole genome shotgun (WGS) entry which is preliminary data.</text>
</comment>
<feature type="active site" evidence="9">
    <location>
        <position position="163"/>
    </location>
</feature>
<dbReference type="NCBIfam" id="TIGR00888">
    <property type="entry name" value="guaA_Nterm"/>
    <property type="match status" value="1"/>
</dbReference>
<dbReference type="InterPro" id="IPR001674">
    <property type="entry name" value="GMP_synth_C"/>
</dbReference>
<keyword evidence="5 9" id="KW-0332">GMP biosynthesis</keyword>
<evidence type="ECO:0000313" key="13">
    <source>
        <dbReference type="Proteomes" id="UP000254134"/>
    </source>
</evidence>
<feature type="binding site" evidence="10">
    <location>
        <begin position="217"/>
        <end position="223"/>
    </location>
    <ligand>
        <name>ATP</name>
        <dbReference type="ChEBI" id="CHEBI:30616"/>
    </ligand>
</feature>
<keyword evidence="6 9" id="KW-0658">Purine biosynthesis</keyword>
<dbReference type="InterPro" id="IPR004739">
    <property type="entry name" value="GMP_synth_GATase"/>
</dbReference>
<dbReference type="NCBIfam" id="NF000848">
    <property type="entry name" value="PRK00074.1"/>
    <property type="match status" value="1"/>
</dbReference>
<comment type="catalytic activity">
    <reaction evidence="9">
        <text>XMP + L-glutamine + ATP + H2O = GMP + L-glutamate + AMP + diphosphate + 2 H(+)</text>
        <dbReference type="Rhea" id="RHEA:11680"/>
        <dbReference type="ChEBI" id="CHEBI:15377"/>
        <dbReference type="ChEBI" id="CHEBI:15378"/>
        <dbReference type="ChEBI" id="CHEBI:29985"/>
        <dbReference type="ChEBI" id="CHEBI:30616"/>
        <dbReference type="ChEBI" id="CHEBI:33019"/>
        <dbReference type="ChEBI" id="CHEBI:57464"/>
        <dbReference type="ChEBI" id="CHEBI:58115"/>
        <dbReference type="ChEBI" id="CHEBI:58359"/>
        <dbReference type="ChEBI" id="CHEBI:456215"/>
        <dbReference type="EC" id="6.3.5.2"/>
    </reaction>
</comment>
<dbReference type="GO" id="GO:0005829">
    <property type="term" value="C:cytosol"/>
    <property type="evidence" value="ECO:0007669"/>
    <property type="project" value="TreeGrafter"/>
</dbReference>
<reference evidence="13" key="2">
    <citation type="journal article" date="2019" name="MicrobiologyOpen">
        <title>High-quality draft genome sequence of Gaiella occulta isolated from a 150 meter deep mineral water borehole and comparison with the genome sequences of other deep-branching lineages of the phylum Actinobacteria.</title>
        <authorList>
            <person name="Severino R."/>
            <person name="Froufe H.J.C."/>
            <person name="Barroso C."/>
            <person name="Albuquerque L."/>
            <person name="Lobo-da-Cunha A."/>
            <person name="da Costa M.S."/>
            <person name="Egas C."/>
        </authorList>
    </citation>
    <scope>NUCLEOTIDE SEQUENCE [LARGE SCALE GENOMIC DNA]</scope>
    <source>
        <strain evidence="13">F2-233</strain>
    </source>
</reference>
<evidence type="ECO:0000256" key="7">
    <source>
        <dbReference type="ARBA" id="ARBA00022840"/>
    </source>
</evidence>
<dbReference type="CDD" id="cd01997">
    <property type="entry name" value="GMP_synthase_C"/>
    <property type="match status" value="1"/>
</dbReference>
<protein>
    <recommendedName>
        <fullName evidence="9">GMP synthase [glutamine-hydrolyzing]</fullName>
        <ecNumber evidence="9">6.3.5.2</ecNumber>
    </recommendedName>
    <alternativeName>
        <fullName evidence="9">GMP synthetase</fullName>
    </alternativeName>
    <alternativeName>
        <fullName evidence="9">Glutamine amidotransferase</fullName>
    </alternativeName>
</protein>
<evidence type="ECO:0000256" key="3">
    <source>
        <dbReference type="ARBA" id="ARBA00022598"/>
    </source>
</evidence>
<keyword evidence="4 9" id="KW-0547">Nucleotide-binding</keyword>
<dbReference type="FunFam" id="3.40.50.880:FF:000001">
    <property type="entry name" value="GMP synthase [glutamine-hydrolyzing]"/>
    <property type="match status" value="1"/>
</dbReference>
<organism evidence="12 13">
    <name type="scientific">Gaiella occulta</name>
    <dbReference type="NCBI Taxonomy" id="1002870"/>
    <lineage>
        <taxon>Bacteria</taxon>
        <taxon>Bacillati</taxon>
        <taxon>Actinomycetota</taxon>
        <taxon>Thermoleophilia</taxon>
        <taxon>Gaiellales</taxon>
        <taxon>Gaiellaceae</taxon>
        <taxon>Gaiella</taxon>
    </lineage>
</organism>
<evidence type="ECO:0000256" key="10">
    <source>
        <dbReference type="PROSITE-ProRule" id="PRU00886"/>
    </source>
</evidence>
<feature type="active site" description="Nucleophile" evidence="9">
    <location>
        <position position="77"/>
    </location>
</feature>
<dbReference type="Pfam" id="PF00117">
    <property type="entry name" value="GATase"/>
    <property type="match status" value="1"/>
</dbReference>
<dbReference type="SUPFAM" id="SSF52317">
    <property type="entry name" value="Class I glutamine amidotransferase-like"/>
    <property type="match status" value="1"/>
</dbReference>
<evidence type="ECO:0000256" key="4">
    <source>
        <dbReference type="ARBA" id="ARBA00022741"/>
    </source>
</evidence>
<evidence type="ECO:0000256" key="1">
    <source>
        <dbReference type="ARBA" id="ARBA00002332"/>
    </source>
</evidence>